<evidence type="ECO:0000313" key="1">
    <source>
        <dbReference type="EMBL" id="GFH12100.1"/>
    </source>
</evidence>
<proteinExistence type="predicted"/>
<accession>A0A699YQB2</accession>
<dbReference type="SUPFAM" id="SSF55874">
    <property type="entry name" value="ATPase domain of HSP90 chaperone/DNA topoisomerase II/histidine kinase"/>
    <property type="match status" value="1"/>
</dbReference>
<sequence>MTKDMTLVDKLCELLDNSLSAVAGVQTPTILLKFLDSYPDNEALLVLEDNGHGMSREVLEKALITACTFSTEHRLQRSELPVRLDQYLDCHFNRFGRGLNVVFGLGNTLVIDSRHPGTAQGHRLQASYPEWVEAFKCGQHDNTFKCMSCEVRGWLTKG</sequence>
<dbReference type="EMBL" id="BLLF01000468">
    <property type="protein sequence ID" value="GFH12100.1"/>
    <property type="molecule type" value="Genomic_DNA"/>
</dbReference>
<dbReference type="Proteomes" id="UP000485058">
    <property type="component" value="Unassembled WGS sequence"/>
</dbReference>
<dbReference type="Gene3D" id="3.30.565.10">
    <property type="entry name" value="Histidine kinase-like ATPase, C-terminal domain"/>
    <property type="match status" value="1"/>
</dbReference>
<gene>
    <name evidence="1" type="ORF">HaLaN_07728</name>
</gene>
<keyword evidence="2" id="KW-1185">Reference proteome</keyword>
<name>A0A699YQB2_HAELA</name>
<dbReference type="AlphaFoldDB" id="A0A699YQB2"/>
<protein>
    <submittedName>
        <fullName evidence="1">Uncharacterized protein</fullName>
    </submittedName>
</protein>
<reference evidence="1 2" key="1">
    <citation type="submission" date="2020-02" db="EMBL/GenBank/DDBJ databases">
        <title>Draft genome sequence of Haematococcus lacustris strain NIES-144.</title>
        <authorList>
            <person name="Morimoto D."/>
            <person name="Nakagawa S."/>
            <person name="Yoshida T."/>
            <person name="Sawayama S."/>
        </authorList>
    </citation>
    <scope>NUCLEOTIDE SEQUENCE [LARGE SCALE GENOMIC DNA]</scope>
    <source>
        <strain evidence="1 2">NIES-144</strain>
    </source>
</reference>
<dbReference type="Pfam" id="PF13589">
    <property type="entry name" value="HATPase_c_3"/>
    <property type="match status" value="1"/>
</dbReference>
<comment type="caution">
    <text evidence="1">The sequence shown here is derived from an EMBL/GenBank/DDBJ whole genome shotgun (WGS) entry which is preliminary data.</text>
</comment>
<organism evidence="1 2">
    <name type="scientific">Haematococcus lacustris</name>
    <name type="common">Green alga</name>
    <name type="synonym">Haematococcus pluvialis</name>
    <dbReference type="NCBI Taxonomy" id="44745"/>
    <lineage>
        <taxon>Eukaryota</taxon>
        <taxon>Viridiplantae</taxon>
        <taxon>Chlorophyta</taxon>
        <taxon>core chlorophytes</taxon>
        <taxon>Chlorophyceae</taxon>
        <taxon>CS clade</taxon>
        <taxon>Chlamydomonadales</taxon>
        <taxon>Haematococcaceae</taxon>
        <taxon>Haematococcus</taxon>
    </lineage>
</organism>
<dbReference type="InterPro" id="IPR036890">
    <property type="entry name" value="HATPase_C_sf"/>
</dbReference>
<evidence type="ECO:0000313" key="2">
    <source>
        <dbReference type="Proteomes" id="UP000485058"/>
    </source>
</evidence>